<dbReference type="Proteomes" id="UP000239650">
    <property type="component" value="Unassembled WGS sequence"/>
</dbReference>
<dbReference type="AlphaFoldDB" id="A0A094Y1I2"/>
<organism evidence="1 2">
    <name type="scientific">Latilactobacillus sakei</name>
    <name type="common">Lactobacillus sakei</name>
    <dbReference type="NCBI Taxonomy" id="1599"/>
    <lineage>
        <taxon>Bacteria</taxon>
        <taxon>Bacillati</taxon>
        <taxon>Bacillota</taxon>
        <taxon>Bacilli</taxon>
        <taxon>Lactobacillales</taxon>
        <taxon>Lactobacillaceae</taxon>
        <taxon>Latilactobacillus</taxon>
    </lineage>
</organism>
<gene>
    <name evidence="1" type="ORF">LAS9267_01764</name>
</gene>
<sequence length="161" mass="18657">MLIWLLLLVLIGLAGGLAWFIHRIRRQRAMRILQSSSQETVDEIVNIAYQRLLTAQPQFYTQQATLIANSPTEVWGGNVMLFEYRVNVLRTDMSLKPITETLEQTLNEVADERRIASVNPKYPALVITDAWLLDQDYHFDVAFIVNRETIEYVKDMARVMD</sequence>
<protein>
    <submittedName>
        <fullName evidence="1">Uncharacterized protein</fullName>
    </submittedName>
</protein>
<dbReference type="GeneID" id="57133946"/>
<comment type="caution">
    <text evidence="1">The sequence shown here is derived from an EMBL/GenBank/DDBJ whole genome shotgun (WGS) entry which is preliminary data.</text>
</comment>
<accession>A0A094Y1I2</accession>
<evidence type="ECO:0000313" key="1">
    <source>
        <dbReference type="EMBL" id="SPE22739.1"/>
    </source>
</evidence>
<dbReference type="EMBL" id="OKRC01000009">
    <property type="protein sequence ID" value="SPE22739.1"/>
    <property type="molecule type" value="Genomic_DNA"/>
</dbReference>
<dbReference type="RefSeq" id="WP_016265231.1">
    <property type="nucleotide sequence ID" value="NZ_BJLN01000001.1"/>
</dbReference>
<proteinExistence type="predicted"/>
<reference evidence="1 2" key="1">
    <citation type="submission" date="2018-02" db="EMBL/GenBank/DDBJ databases">
        <authorList>
            <person name="Rodrigo-Torres L."/>
            <person name="Arahal R. D."/>
            <person name="Lucena T."/>
        </authorList>
    </citation>
    <scope>NUCLEOTIDE SEQUENCE [LARGE SCALE GENOMIC DNA]</scope>
    <source>
        <strain evidence="1 2">CECT 9267</strain>
    </source>
</reference>
<name>A0A094Y1I2_LATSK</name>
<evidence type="ECO:0000313" key="2">
    <source>
        <dbReference type="Proteomes" id="UP000239650"/>
    </source>
</evidence>